<dbReference type="Pfam" id="PF01547">
    <property type="entry name" value="SBP_bac_1"/>
    <property type="match status" value="1"/>
</dbReference>
<evidence type="ECO:0000256" key="3">
    <source>
        <dbReference type="ARBA" id="ARBA00023136"/>
    </source>
</evidence>
<comment type="caution">
    <text evidence="8">The sequence shown here is derived from an EMBL/GenBank/DDBJ whole genome shotgun (WGS) entry which is preliminary data.</text>
</comment>
<organism evidence="8 9">
    <name type="scientific">Cohnella suwonensis</name>
    <dbReference type="NCBI Taxonomy" id="696072"/>
    <lineage>
        <taxon>Bacteria</taxon>
        <taxon>Bacillati</taxon>
        <taxon>Bacillota</taxon>
        <taxon>Bacilli</taxon>
        <taxon>Bacillales</taxon>
        <taxon>Paenibacillaceae</taxon>
        <taxon>Cohnella</taxon>
    </lineage>
</organism>
<feature type="compositionally biased region" description="Low complexity" evidence="6">
    <location>
        <begin position="37"/>
        <end position="56"/>
    </location>
</feature>
<name>A0ABW0LV04_9BACL</name>
<reference evidence="9" key="1">
    <citation type="journal article" date="2019" name="Int. J. Syst. Evol. Microbiol.">
        <title>The Global Catalogue of Microorganisms (GCM) 10K type strain sequencing project: providing services to taxonomists for standard genome sequencing and annotation.</title>
        <authorList>
            <consortium name="The Broad Institute Genomics Platform"/>
            <consortium name="The Broad Institute Genome Sequencing Center for Infectious Disease"/>
            <person name="Wu L."/>
            <person name="Ma J."/>
        </authorList>
    </citation>
    <scope>NUCLEOTIDE SEQUENCE [LARGE SCALE GENOMIC DNA]</scope>
    <source>
        <strain evidence="9">CCUG 57113</strain>
    </source>
</reference>
<keyword evidence="5" id="KW-0449">Lipoprotein</keyword>
<evidence type="ECO:0000256" key="5">
    <source>
        <dbReference type="ARBA" id="ARBA00023288"/>
    </source>
</evidence>
<dbReference type="EMBL" id="JBHSMH010000015">
    <property type="protein sequence ID" value="MFC5468531.1"/>
    <property type="molecule type" value="Genomic_DNA"/>
</dbReference>
<keyword evidence="3" id="KW-0472">Membrane</keyword>
<keyword evidence="1" id="KW-1003">Cell membrane</keyword>
<dbReference type="PANTHER" id="PTHR43649:SF33">
    <property type="entry name" value="POLYGALACTURONAN_RHAMNOGALACTURONAN-BINDING PROTEIN YTCQ"/>
    <property type="match status" value="1"/>
</dbReference>
<keyword evidence="2 7" id="KW-0732">Signal</keyword>
<evidence type="ECO:0000256" key="7">
    <source>
        <dbReference type="SAM" id="SignalP"/>
    </source>
</evidence>
<dbReference type="Proteomes" id="UP001596105">
    <property type="component" value="Unassembled WGS sequence"/>
</dbReference>
<feature type="chain" id="PRO_5047343128" evidence="7">
    <location>
        <begin position="29"/>
        <end position="521"/>
    </location>
</feature>
<keyword evidence="9" id="KW-1185">Reference proteome</keyword>
<evidence type="ECO:0000256" key="6">
    <source>
        <dbReference type="SAM" id="MobiDB-lite"/>
    </source>
</evidence>
<evidence type="ECO:0000256" key="4">
    <source>
        <dbReference type="ARBA" id="ARBA00023139"/>
    </source>
</evidence>
<evidence type="ECO:0000256" key="1">
    <source>
        <dbReference type="ARBA" id="ARBA00022475"/>
    </source>
</evidence>
<feature type="region of interest" description="Disordered" evidence="6">
    <location>
        <begin position="36"/>
        <end position="56"/>
    </location>
</feature>
<dbReference type="InterPro" id="IPR050490">
    <property type="entry name" value="Bact_solute-bd_prot1"/>
</dbReference>
<dbReference type="PANTHER" id="PTHR43649">
    <property type="entry name" value="ARABINOSE-BINDING PROTEIN-RELATED"/>
    <property type="match status" value="1"/>
</dbReference>
<dbReference type="Gene3D" id="3.40.190.10">
    <property type="entry name" value="Periplasmic binding protein-like II"/>
    <property type="match status" value="2"/>
</dbReference>
<dbReference type="PROSITE" id="PS51257">
    <property type="entry name" value="PROKAR_LIPOPROTEIN"/>
    <property type="match status" value="1"/>
</dbReference>
<dbReference type="InterPro" id="IPR006059">
    <property type="entry name" value="SBP"/>
</dbReference>
<sequence length="521" mass="58174">MSQKKKIRNRVTVFALLAAVLLLTTVLAGCSGNNNGSEAQTQSASPSTSASASASATAELPEAATLRLLTDTSEAWPVKEDWAVWKWVKEKTNITIKQETKTGPESLALAIASGEMPDLMSVFPPDAQKYGPEGAFLDLSKHLDQMPNLKAFLESRPDVAARMTSPGGEMYHVLNDGMGAGSNTVFFYRDDIFAKHSLQEPKTWDELYETAKKLKELYPDSYPFVYRHGINTLKYFGPSFGVYPEFFEDKDTGKIKHGVTDPGFKKLIEYLNKFHKEGLIPPDWLSMDYKAWTQFMTTGQSFMTIQFIGQIEIMNSQLQNGAHLKFMAPPLGSGSNAYIPNANFEEYGFAVSSKTKNLDAALRYLDFIYSEEGKDLLSWGKEGETYTVADGKRKFLPQYKVPNDLRKELGIFTTGAYGVADFEASKSLSNENEQYAFTEAAKYQFPVINALPPLTAEEKSAIANTEEQVRKYYETSIAKFILGETPMTEWDAFLAELTNLGSQKLIDAYQIGLDRLKNNMK</sequence>
<dbReference type="RefSeq" id="WP_209750017.1">
    <property type="nucleotide sequence ID" value="NZ_JBHSMH010000015.1"/>
</dbReference>
<accession>A0ABW0LV04</accession>
<feature type="signal peptide" evidence="7">
    <location>
        <begin position="1"/>
        <end position="28"/>
    </location>
</feature>
<evidence type="ECO:0000313" key="9">
    <source>
        <dbReference type="Proteomes" id="UP001596105"/>
    </source>
</evidence>
<dbReference type="SUPFAM" id="SSF53850">
    <property type="entry name" value="Periplasmic binding protein-like II"/>
    <property type="match status" value="1"/>
</dbReference>
<keyword evidence="4" id="KW-0564">Palmitate</keyword>
<proteinExistence type="predicted"/>
<evidence type="ECO:0000256" key="2">
    <source>
        <dbReference type="ARBA" id="ARBA00022729"/>
    </source>
</evidence>
<evidence type="ECO:0000313" key="8">
    <source>
        <dbReference type="EMBL" id="MFC5468531.1"/>
    </source>
</evidence>
<protein>
    <submittedName>
        <fullName evidence="8">Extracellular solute-binding protein</fullName>
    </submittedName>
</protein>
<gene>
    <name evidence="8" type="ORF">ACFPPD_07345</name>
</gene>